<accession>L8PR22</accession>
<dbReference type="Proteomes" id="UP000011205">
    <property type="component" value="Unassembled WGS sequence"/>
</dbReference>
<proteinExistence type="predicted"/>
<comment type="caution">
    <text evidence="1">The sequence shown here is derived from an EMBL/GenBank/DDBJ whole genome shotgun (WGS) entry which is preliminary data.</text>
</comment>
<evidence type="ECO:0000313" key="1">
    <source>
        <dbReference type="EMBL" id="ELS58534.1"/>
    </source>
</evidence>
<dbReference type="EMBL" id="AMLP01000019">
    <property type="protein sequence ID" value="ELS58534.1"/>
    <property type="molecule type" value="Genomic_DNA"/>
</dbReference>
<dbReference type="AlphaFoldDB" id="L8PR22"/>
<gene>
    <name evidence="1" type="ORF">STVIR_0527</name>
</gene>
<evidence type="ECO:0000313" key="2">
    <source>
        <dbReference type="Proteomes" id="UP000011205"/>
    </source>
</evidence>
<reference evidence="1 2" key="1">
    <citation type="journal article" date="2013" name="Genome Announc.">
        <title>Draft Genome Sequence of Streptomyces viridochromogenes Strain Tu57, Producer of Avilamycin.</title>
        <authorList>
            <person name="Gruning B.A."/>
            <person name="Erxleben A."/>
            <person name="Hahnlein A."/>
            <person name="Gunther S."/>
        </authorList>
    </citation>
    <scope>NUCLEOTIDE SEQUENCE [LARGE SCALE GENOMIC DNA]</scope>
    <source>
        <strain evidence="1 2">Tue57</strain>
    </source>
</reference>
<dbReference type="PATRIC" id="fig|1160705.3.peg.522"/>
<sequence length="40" mass="4507">MLGLDGGERLLRVRTAENRRLNLPPVTPYENGVSLIAYDH</sequence>
<protein>
    <submittedName>
        <fullName evidence="1">Uncharacterized protein</fullName>
    </submittedName>
</protein>
<name>L8PR22_STRVR</name>
<organism evidence="1 2">
    <name type="scientific">Streptomyces viridochromogenes Tue57</name>
    <dbReference type="NCBI Taxonomy" id="1160705"/>
    <lineage>
        <taxon>Bacteria</taxon>
        <taxon>Bacillati</taxon>
        <taxon>Actinomycetota</taxon>
        <taxon>Actinomycetes</taxon>
        <taxon>Kitasatosporales</taxon>
        <taxon>Streptomycetaceae</taxon>
        <taxon>Streptomyces</taxon>
    </lineage>
</organism>